<dbReference type="SMART" id="SM00635">
    <property type="entry name" value="BID_2"/>
    <property type="match status" value="1"/>
</dbReference>
<dbReference type="InterPro" id="IPR058154">
    <property type="entry name" value="Bxb1_TTP-like"/>
</dbReference>
<reference evidence="2 3" key="1">
    <citation type="submission" date="2017-05" db="EMBL/GenBank/DDBJ databases">
        <title>Bifidobacterium vansinderenii sp. nov.</title>
        <authorList>
            <person name="Lugli G.A."/>
            <person name="Duranti S."/>
            <person name="Mangifesta M."/>
        </authorList>
    </citation>
    <scope>NUCLEOTIDE SEQUENCE [LARGE SCALE GENOMIC DNA]</scope>
    <source>
        <strain evidence="2 3">Tam10B</strain>
    </source>
</reference>
<sequence length="284" mass="29650">MAIDATKVLVGTPDQDVTGAILTAPIGTPLPTSIDDELDPAFVDSGYVSSDGLTLTPDASTNDINEWGGALVRRILQTFNGTLAWSYIQTDIDSLKNTFGDNNVEVTAAANAQHGQQIRVSMGARLPERKSWVFKMKDGNARIMIVAPDAHPTSWDDITFASSDAVSWPISLSTYPDSTNNSLYLLFDDGKTTAVQDTTVHAASVTVTPTTAVVDATKTVTLTASVKPDNTTDKTVTWSSDNTKIATVANGVVTGVAAGTAHITATTKDGGKTASATVTVNAGA</sequence>
<accession>A0A229VW71</accession>
<dbReference type="SUPFAM" id="SSF49373">
    <property type="entry name" value="Invasin/intimin cell-adhesion fragments"/>
    <property type="match status" value="1"/>
</dbReference>
<dbReference type="RefSeq" id="WP_093960974.1">
    <property type="nucleotide sequence ID" value="NZ_NEWD01000027.1"/>
</dbReference>
<name>A0A229VW71_9BIFI</name>
<organism evidence="2 3">
    <name type="scientific">Bifidobacterium vansinderenii</name>
    <dbReference type="NCBI Taxonomy" id="1984871"/>
    <lineage>
        <taxon>Bacteria</taxon>
        <taxon>Bacillati</taxon>
        <taxon>Actinomycetota</taxon>
        <taxon>Actinomycetes</taxon>
        <taxon>Bifidobacteriales</taxon>
        <taxon>Bifidobacteriaceae</taxon>
        <taxon>Bifidobacterium</taxon>
    </lineage>
</organism>
<feature type="domain" description="BIG2" evidence="1">
    <location>
        <begin position="201"/>
        <end position="277"/>
    </location>
</feature>
<dbReference type="OrthoDB" id="2184509at2"/>
<dbReference type="AlphaFoldDB" id="A0A229VW71"/>
<evidence type="ECO:0000259" key="1">
    <source>
        <dbReference type="SMART" id="SM00635"/>
    </source>
</evidence>
<dbReference type="Pfam" id="PF25681">
    <property type="entry name" value="Phage_TTP_17"/>
    <property type="match status" value="1"/>
</dbReference>
<dbReference type="Gene3D" id="2.60.40.1080">
    <property type="match status" value="1"/>
</dbReference>
<dbReference type="InterPro" id="IPR008964">
    <property type="entry name" value="Invasin/intimin_cell_adhesion"/>
</dbReference>
<dbReference type="InterPro" id="IPR003343">
    <property type="entry name" value="Big_2"/>
</dbReference>
<gene>
    <name evidence="2" type="ORF">Tam10B_1840</name>
</gene>
<proteinExistence type="predicted"/>
<comment type="caution">
    <text evidence="2">The sequence shown here is derived from an EMBL/GenBank/DDBJ whole genome shotgun (WGS) entry which is preliminary data.</text>
</comment>
<keyword evidence="3" id="KW-1185">Reference proteome</keyword>
<protein>
    <submittedName>
        <fullName evidence="2">Bacterial Ig-like domain (Group 2)</fullName>
    </submittedName>
</protein>
<dbReference type="Proteomes" id="UP000215433">
    <property type="component" value="Unassembled WGS sequence"/>
</dbReference>
<evidence type="ECO:0000313" key="3">
    <source>
        <dbReference type="Proteomes" id="UP000215433"/>
    </source>
</evidence>
<dbReference type="EMBL" id="NEWD01000027">
    <property type="protein sequence ID" value="OXM99877.1"/>
    <property type="molecule type" value="Genomic_DNA"/>
</dbReference>
<dbReference type="Pfam" id="PF02368">
    <property type="entry name" value="Big_2"/>
    <property type="match status" value="1"/>
</dbReference>
<evidence type="ECO:0000313" key="2">
    <source>
        <dbReference type="EMBL" id="OXM99877.1"/>
    </source>
</evidence>